<keyword evidence="2" id="KW-1185">Reference proteome</keyword>
<protein>
    <recommendedName>
        <fullName evidence="3">CarboxypepD_reg-like domain-containing protein</fullName>
    </recommendedName>
</protein>
<sequence length="244" mass="25811">MAVFVPKPCVRPWATMAPTAAGRFCGQCEREVVDFSAMSEAQVRAWLAQPGAGRVCGLFRAGHAASAPVPRWRRWLLTGLALLSLKPLLSSCQSAPPESAATSRAAPIPAGSATVQASAANATAAPAAQDTVVVRGQVLDGAGSRVVAGAELFIGDTPYGTVTDGQGNFRLTLRRQWDPVRDGQLRLRIQGDVFAFEPFELQVPLTPAPPPLTLRLQSVADRGYIMGEPVFSDPPIPPPLQPPL</sequence>
<dbReference type="RefSeq" id="WP_092767139.1">
    <property type="nucleotide sequence ID" value="NZ_FOHS01000001.1"/>
</dbReference>
<evidence type="ECO:0008006" key="3">
    <source>
        <dbReference type="Google" id="ProtNLM"/>
    </source>
</evidence>
<evidence type="ECO:0000313" key="1">
    <source>
        <dbReference type="EMBL" id="SES71293.1"/>
    </source>
</evidence>
<reference evidence="2" key="1">
    <citation type="submission" date="2016-10" db="EMBL/GenBank/DDBJ databases">
        <authorList>
            <person name="Varghese N."/>
            <person name="Submissions S."/>
        </authorList>
    </citation>
    <scope>NUCLEOTIDE SEQUENCE [LARGE SCALE GENOMIC DNA]</scope>
    <source>
        <strain evidence="2">DSM 15310</strain>
    </source>
</reference>
<proteinExistence type="predicted"/>
<dbReference type="InterPro" id="IPR008969">
    <property type="entry name" value="CarboxyPept-like_regulatory"/>
</dbReference>
<dbReference type="STRING" id="82805.SAMN04487998_0048"/>
<evidence type="ECO:0000313" key="2">
    <source>
        <dbReference type="Proteomes" id="UP000198697"/>
    </source>
</evidence>
<organism evidence="1 2">
    <name type="scientific">Hymenobacter actinosclerus</name>
    <dbReference type="NCBI Taxonomy" id="82805"/>
    <lineage>
        <taxon>Bacteria</taxon>
        <taxon>Pseudomonadati</taxon>
        <taxon>Bacteroidota</taxon>
        <taxon>Cytophagia</taxon>
        <taxon>Cytophagales</taxon>
        <taxon>Hymenobacteraceae</taxon>
        <taxon>Hymenobacter</taxon>
    </lineage>
</organism>
<gene>
    <name evidence="1" type="ORF">SAMN04487998_0048</name>
</gene>
<dbReference type="Proteomes" id="UP000198697">
    <property type="component" value="Unassembled WGS sequence"/>
</dbReference>
<name>A0A1H9YQ71_9BACT</name>
<dbReference type="SUPFAM" id="SSF49464">
    <property type="entry name" value="Carboxypeptidase regulatory domain-like"/>
    <property type="match status" value="1"/>
</dbReference>
<accession>A0A1H9YQ71</accession>
<dbReference type="EMBL" id="FOHS01000001">
    <property type="protein sequence ID" value="SES71293.1"/>
    <property type="molecule type" value="Genomic_DNA"/>
</dbReference>
<dbReference type="OrthoDB" id="7432683at2"/>
<dbReference type="AlphaFoldDB" id="A0A1H9YQ71"/>